<gene>
    <name evidence="4" type="ORF">CHLNCDRAFT_138993</name>
</gene>
<dbReference type="Pfam" id="PF24681">
    <property type="entry name" value="Kelch_KLHDC2_KLHL20_DRC7"/>
    <property type="match status" value="1"/>
</dbReference>
<name>E1ZP37_CHLVA</name>
<proteinExistence type="predicted"/>
<dbReference type="RefSeq" id="XP_005844650.1">
    <property type="nucleotide sequence ID" value="XM_005844588.1"/>
</dbReference>
<dbReference type="InParanoid" id="E1ZP37"/>
<keyword evidence="2" id="KW-0677">Repeat</keyword>
<dbReference type="PANTHER" id="PTHR46093">
    <property type="entry name" value="ACYL-COA-BINDING DOMAIN-CONTAINING PROTEIN 5"/>
    <property type="match status" value="1"/>
</dbReference>
<dbReference type="KEGG" id="cvr:CHLNCDRAFT_138993"/>
<evidence type="ECO:0000313" key="5">
    <source>
        <dbReference type="Proteomes" id="UP000008141"/>
    </source>
</evidence>
<dbReference type="eggNOG" id="KOG4152">
    <property type="taxonomic scope" value="Eukaryota"/>
</dbReference>
<dbReference type="SUPFAM" id="SSF117281">
    <property type="entry name" value="Kelch motif"/>
    <property type="match status" value="1"/>
</dbReference>
<feature type="signal peptide" evidence="3">
    <location>
        <begin position="1"/>
        <end position="23"/>
    </location>
</feature>
<organism evidence="5">
    <name type="scientific">Chlorella variabilis</name>
    <name type="common">Green alga</name>
    <dbReference type="NCBI Taxonomy" id="554065"/>
    <lineage>
        <taxon>Eukaryota</taxon>
        <taxon>Viridiplantae</taxon>
        <taxon>Chlorophyta</taxon>
        <taxon>core chlorophytes</taxon>
        <taxon>Trebouxiophyceae</taxon>
        <taxon>Chlorellales</taxon>
        <taxon>Chlorellaceae</taxon>
        <taxon>Chlorella clade</taxon>
        <taxon>Chlorella</taxon>
    </lineage>
</organism>
<dbReference type="EMBL" id="GL433856">
    <property type="protein sequence ID" value="EFN52548.1"/>
    <property type="molecule type" value="Genomic_DNA"/>
</dbReference>
<dbReference type="OrthoDB" id="510390at2759"/>
<keyword evidence="5" id="KW-1185">Reference proteome</keyword>
<dbReference type="GeneID" id="17351885"/>
<dbReference type="OMA" id="WLVGGWD"/>
<dbReference type="Proteomes" id="UP000008141">
    <property type="component" value="Unassembled WGS sequence"/>
</dbReference>
<evidence type="ECO:0000256" key="3">
    <source>
        <dbReference type="SAM" id="SignalP"/>
    </source>
</evidence>
<dbReference type="AlphaFoldDB" id="E1ZP37"/>
<reference evidence="4 5" key="1">
    <citation type="journal article" date="2010" name="Plant Cell">
        <title>The Chlorella variabilis NC64A genome reveals adaptation to photosymbiosis, coevolution with viruses, and cryptic sex.</title>
        <authorList>
            <person name="Blanc G."/>
            <person name="Duncan G."/>
            <person name="Agarkova I."/>
            <person name="Borodovsky M."/>
            <person name="Gurnon J."/>
            <person name="Kuo A."/>
            <person name="Lindquist E."/>
            <person name="Lucas S."/>
            <person name="Pangilinan J."/>
            <person name="Polle J."/>
            <person name="Salamov A."/>
            <person name="Terry A."/>
            <person name="Yamada T."/>
            <person name="Dunigan D.D."/>
            <person name="Grigoriev I.V."/>
            <person name="Claverie J.M."/>
            <person name="Van Etten J.L."/>
        </authorList>
    </citation>
    <scope>NUCLEOTIDE SEQUENCE [LARGE SCALE GENOMIC DNA]</scope>
    <source>
        <strain evidence="4 5">NC64A</strain>
    </source>
</reference>
<evidence type="ECO:0000313" key="4">
    <source>
        <dbReference type="EMBL" id="EFN52548.1"/>
    </source>
</evidence>
<keyword evidence="3" id="KW-0732">Signal</keyword>
<accession>E1ZP37</accession>
<dbReference type="PANTHER" id="PTHR46093:SF18">
    <property type="entry name" value="FIBRONECTIN TYPE-III DOMAIN-CONTAINING PROTEIN"/>
    <property type="match status" value="1"/>
</dbReference>
<dbReference type="InterPro" id="IPR015915">
    <property type="entry name" value="Kelch-typ_b-propeller"/>
</dbReference>
<dbReference type="STRING" id="554065.E1ZP37"/>
<keyword evidence="1" id="KW-0880">Kelch repeat</keyword>
<dbReference type="Gene3D" id="2.120.10.80">
    <property type="entry name" value="Kelch-type beta propeller"/>
    <property type="match status" value="2"/>
</dbReference>
<evidence type="ECO:0000256" key="1">
    <source>
        <dbReference type="ARBA" id="ARBA00022441"/>
    </source>
</evidence>
<sequence>MAAALFAAHTALALAFCAALVLALCVMLAGARSGGRRCPPYCRKSSSIAILTLPPCHTTPAQTASPSGEPCEGGDGDGMHQQQLLLWSGIGLHKRIFGELLSFDLRQRVWRHLRPAPGPHPVPRWKAGTAQAAAGGMVVVGGDAYTPNTRLHSYSNDVWRLAPTPAGHWTWEQAVVAPGAQPAPRRGHSTIHYKGEDVAEHIVLFGGRTQDKALLNDAWVLSLRWPNATWHQLAPQLPSGYGAPAPRRGHSAVLVPGGNGSSPHMLVYGGREDVKYYDDVWLLSVGEGSWRRLEPTSDALPLGRDHHSTAVAGGKMFAWGGRLGRTYFEAQALNELWAFDLQTRAWEQVEQKGPVPLPRFEQAHTQYTPPGAAAPRLLVFGGQAAHVCQLNDVAELDLATLTWRQLSAPRFCTHRCRKAHRQGLLG</sequence>
<evidence type="ECO:0000256" key="2">
    <source>
        <dbReference type="ARBA" id="ARBA00022737"/>
    </source>
</evidence>
<protein>
    <submittedName>
        <fullName evidence="4">Uncharacterized protein</fullName>
    </submittedName>
</protein>
<feature type="chain" id="PRO_5003156525" evidence="3">
    <location>
        <begin position="24"/>
        <end position="426"/>
    </location>
</feature>